<keyword evidence="2" id="KW-1185">Reference proteome</keyword>
<accession>A0A9X1NMS4</accession>
<proteinExistence type="predicted"/>
<sequence length="461" mass="49965">MSEFVTELVDFVISYGLDKYAGISIDGGGVDLAPVLATLQELNSHSSNLFTAISRPTQTASEEMAERAVIAYSAGWFDDSLRDAQASIEMYPYTARPRLVGGLAALMLGRGEIGLDLLVSAVKYSKNGQPEIGAIAALVASRVASAVGGKNLAQSLLQEADTVTNGRCPAIVGALWRHGVVVPQASPEQRLKDLWWQEHGTTLTYSQEGFEKLLTATTTPGPDYLTAGTSFQDYLDDIAQKVGAAQSAHQALLIQLGRFHDRRKMQMDDWSVKKALSYTTLGLKIGLWDSTGAAILKKCRTLADTPDWPGDSVWHEPTRALPADALNLFTYVHGASELLIAALREVRTRAEETRETPHHQQMVDGRPNIEKWITAVAFIQETADMEIAREAAGTLQVMLADRPLSSAAPVLHLDRVSAGLFEQIGNQINAGPTHPLIIDMEADPVPRQAVHEKGGEGFSTQ</sequence>
<dbReference type="RefSeq" id="WP_231450100.1">
    <property type="nucleotide sequence ID" value="NZ_JAJOMB010000055.1"/>
</dbReference>
<comment type="caution">
    <text evidence="1">The sequence shown here is derived from an EMBL/GenBank/DDBJ whole genome shotgun (WGS) entry which is preliminary data.</text>
</comment>
<name>A0A9X1NMS4_9ACTN</name>
<evidence type="ECO:0000313" key="2">
    <source>
        <dbReference type="Proteomes" id="UP001138997"/>
    </source>
</evidence>
<dbReference type="AlphaFoldDB" id="A0A9X1NMS4"/>
<dbReference type="EMBL" id="JAJOMB010000055">
    <property type="protein sequence ID" value="MCD5317250.1"/>
    <property type="molecule type" value="Genomic_DNA"/>
</dbReference>
<protein>
    <submittedName>
        <fullName evidence="1">Uncharacterized protein</fullName>
    </submittedName>
</protein>
<reference evidence="1" key="1">
    <citation type="submission" date="2021-11" db="EMBL/GenBank/DDBJ databases">
        <title>Streptomyces corallinus and Kineosporia corallina sp. nov., two new coral-derived marine actinobacteria.</title>
        <authorList>
            <person name="Buangrab K."/>
            <person name="Sutthacheep M."/>
            <person name="Yeemin T."/>
            <person name="Harunari E."/>
            <person name="Igarashi Y."/>
            <person name="Sripreechasak P."/>
            <person name="Kanchanasin P."/>
            <person name="Tanasupawat S."/>
            <person name="Phongsopitanun W."/>
        </authorList>
    </citation>
    <scope>NUCLEOTIDE SEQUENCE</scope>
    <source>
        <strain evidence="1">JCM 31032</strain>
    </source>
</reference>
<dbReference type="Proteomes" id="UP001138997">
    <property type="component" value="Unassembled WGS sequence"/>
</dbReference>
<gene>
    <name evidence="1" type="ORF">LR394_40805</name>
</gene>
<organism evidence="1 2">
    <name type="scientific">Kineosporia babensis</name>
    <dbReference type="NCBI Taxonomy" id="499548"/>
    <lineage>
        <taxon>Bacteria</taxon>
        <taxon>Bacillati</taxon>
        <taxon>Actinomycetota</taxon>
        <taxon>Actinomycetes</taxon>
        <taxon>Kineosporiales</taxon>
        <taxon>Kineosporiaceae</taxon>
        <taxon>Kineosporia</taxon>
    </lineage>
</organism>
<evidence type="ECO:0000313" key="1">
    <source>
        <dbReference type="EMBL" id="MCD5317250.1"/>
    </source>
</evidence>